<dbReference type="EMBL" id="CAJMXA010003627">
    <property type="protein sequence ID" value="CAE6508103.1"/>
    <property type="molecule type" value="Genomic_DNA"/>
</dbReference>
<gene>
    <name evidence="2" type="ORF">RDB_LOCUS122917</name>
</gene>
<comment type="caution">
    <text evidence="2">The sequence shown here is derived from an EMBL/GenBank/DDBJ whole genome shotgun (WGS) entry which is preliminary data.</text>
</comment>
<sequence>MDCPLLKSLKSGVGPVQQAHAPSNFGQGFGIEAPNTLSNHNSSTLAESNGPSNHGNAGRLPSLFIV</sequence>
<reference evidence="2" key="1">
    <citation type="submission" date="2021-01" db="EMBL/GenBank/DDBJ databases">
        <authorList>
            <person name="Kaushik A."/>
        </authorList>
    </citation>
    <scope>NUCLEOTIDE SEQUENCE</scope>
    <source>
        <strain evidence="2">AG6-10EEA</strain>
    </source>
</reference>
<proteinExistence type="predicted"/>
<name>A0A8H3HHD5_9AGAM</name>
<protein>
    <submittedName>
        <fullName evidence="2">Uncharacterized protein</fullName>
    </submittedName>
</protein>
<organism evidence="2 3">
    <name type="scientific">Rhizoctonia solani</name>
    <dbReference type="NCBI Taxonomy" id="456999"/>
    <lineage>
        <taxon>Eukaryota</taxon>
        <taxon>Fungi</taxon>
        <taxon>Dikarya</taxon>
        <taxon>Basidiomycota</taxon>
        <taxon>Agaricomycotina</taxon>
        <taxon>Agaricomycetes</taxon>
        <taxon>Cantharellales</taxon>
        <taxon>Ceratobasidiaceae</taxon>
        <taxon>Rhizoctonia</taxon>
    </lineage>
</organism>
<dbReference type="Proteomes" id="UP000663853">
    <property type="component" value="Unassembled WGS sequence"/>
</dbReference>
<feature type="region of interest" description="Disordered" evidence="1">
    <location>
        <begin position="11"/>
        <end position="66"/>
    </location>
</feature>
<accession>A0A8H3HHD5</accession>
<evidence type="ECO:0000313" key="2">
    <source>
        <dbReference type="EMBL" id="CAE6508103.1"/>
    </source>
</evidence>
<feature type="compositionally biased region" description="Polar residues" evidence="1">
    <location>
        <begin position="35"/>
        <end position="55"/>
    </location>
</feature>
<evidence type="ECO:0000256" key="1">
    <source>
        <dbReference type="SAM" id="MobiDB-lite"/>
    </source>
</evidence>
<evidence type="ECO:0000313" key="3">
    <source>
        <dbReference type="Proteomes" id="UP000663853"/>
    </source>
</evidence>
<dbReference type="AlphaFoldDB" id="A0A8H3HHD5"/>